<comment type="subunit">
    <text evidence="7">Subunit of the heterotrimeric GatCAB amidotransferase (AdT) complex, composed of A, B and C subunits.</text>
</comment>
<evidence type="ECO:0000259" key="9">
    <source>
        <dbReference type="SMART" id="SM00845"/>
    </source>
</evidence>
<evidence type="ECO:0000256" key="4">
    <source>
        <dbReference type="ARBA" id="ARBA00022840"/>
    </source>
</evidence>
<dbReference type="NCBIfam" id="NF004012">
    <property type="entry name" value="PRK05477.1-2"/>
    <property type="match status" value="1"/>
</dbReference>
<comment type="caution">
    <text evidence="10">The sequence shown here is derived from an EMBL/GenBank/DDBJ whole genome shotgun (WGS) entry which is preliminary data.</text>
</comment>
<evidence type="ECO:0000256" key="6">
    <source>
        <dbReference type="ARBA" id="ARBA00047913"/>
    </source>
</evidence>
<keyword evidence="5 7" id="KW-0648">Protein biosynthesis</keyword>
<accession>A0A4V4M2N8</accession>
<dbReference type="InterPro" id="IPR023168">
    <property type="entry name" value="GatB_Yqey_C_2"/>
</dbReference>
<dbReference type="GO" id="GO:0005524">
    <property type="term" value="F:ATP binding"/>
    <property type="evidence" value="ECO:0007669"/>
    <property type="project" value="UniProtKB-KW"/>
</dbReference>
<feature type="region of interest" description="Disordered" evidence="8">
    <location>
        <begin position="371"/>
        <end position="392"/>
    </location>
</feature>
<sequence>MQLSRVLGNVAKKLKPENKQTTRINEYRLIIGLEIHAQLNASVKLFSNSSVGSEQSEPNTHVTPFDAAIPGTLPKLNQEPLSKALSAAAALNFTISRKSSFDRKHYLYYDLPQGYQITQQYNPLAHSGHLALHAHRDDVTRDFAVALPRIQLEQDTGKAHLHTRTPTLTPLVDLNRCGVALVEIVTRPDMHSAEEAVAFVKKLRSTLRAAGVCSGHMEAGNLRADVNVNVEYAATPTIRTARVEVKNLNSLRSMAGAIQYEYERHARALEDGRGDAIQQDTLGWDVQRGATYKLRSKEEAVDYRYMPDPNLREVIVGDEQMASVQEYLQQCAPFLPDALRDRLMQTYALSARDVNVLLAVNEDLWAGDSRRSLGSGGGSASHDHAHVNTQTPKPPSIVRFFEHLAHLSADPQLAVNWTIHELLAQFAARASPFDETTIPAHRLHALLALIQTSQVTSTAAKKVLAHMFDSDKTPATIVDELDLRMLPVHVLDDVVQRTIEDLPDESTKASQGNTKVVRKLIGHAMKVARGKADGSRVEKMLRDRLGIQ</sequence>
<organism evidence="10 11">
    <name type="scientific">Wallemia ichthyophaga</name>
    <dbReference type="NCBI Taxonomy" id="245174"/>
    <lineage>
        <taxon>Eukaryota</taxon>
        <taxon>Fungi</taxon>
        <taxon>Dikarya</taxon>
        <taxon>Basidiomycota</taxon>
        <taxon>Wallemiomycotina</taxon>
        <taxon>Wallemiomycetes</taxon>
        <taxon>Wallemiales</taxon>
        <taxon>Wallemiaceae</taxon>
        <taxon>Wallemia</taxon>
    </lineage>
</organism>
<dbReference type="SUPFAM" id="SSF55931">
    <property type="entry name" value="Glutamine synthetase/guanido kinase"/>
    <property type="match status" value="1"/>
</dbReference>
<dbReference type="PROSITE" id="PS01234">
    <property type="entry name" value="GATB"/>
    <property type="match status" value="1"/>
</dbReference>
<dbReference type="AlphaFoldDB" id="A0A4V4M2N8"/>
<dbReference type="NCBIfam" id="TIGR00133">
    <property type="entry name" value="gatB"/>
    <property type="match status" value="1"/>
</dbReference>
<dbReference type="SMART" id="SM00845">
    <property type="entry name" value="GatB_Yqey"/>
    <property type="match status" value="1"/>
</dbReference>
<feature type="domain" description="Asn/Gln amidotransferase" evidence="9">
    <location>
        <begin position="399"/>
        <end position="545"/>
    </location>
</feature>
<dbReference type="HAMAP" id="MF_00121">
    <property type="entry name" value="GatB"/>
    <property type="match status" value="1"/>
</dbReference>
<dbReference type="GO" id="GO:0005739">
    <property type="term" value="C:mitochondrion"/>
    <property type="evidence" value="ECO:0007669"/>
    <property type="project" value="UniProtKB-SubCell"/>
</dbReference>
<evidence type="ECO:0000256" key="8">
    <source>
        <dbReference type="SAM" id="MobiDB-lite"/>
    </source>
</evidence>
<dbReference type="InterPro" id="IPR014746">
    <property type="entry name" value="Gln_synth/guanido_kin_cat_dom"/>
</dbReference>
<evidence type="ECO:0000256" key="1">
    <source>
        <dbReference type="ARBA" id="ARBA00005306"/>
    </source>
</evidence>
<keyword evidence="7" id="KW-0496">Mitochondrion</keyword>
<evidence type="ECO:0000313" key="10">
    <source>
        <dbReference type="EMBL" id="TIB12054.1"/>
    </source>
</evidence>
<keyword evidence="3 7" id="KW-0547">Nucleotide-binding</keyword>
<dbReference type="GO" id="GO:0032543">
    <property type="term" value="P:mitochondrial translation"/>
    <property type="evidence" value="ECO:0007669"/>
    <property type="project" value="UniProtKB-UniRule"/>
</dbReference>
<dbReference type="Proteomes" id="UP000306954">
    <property type="component" value="Unassembled WGS sequence"/>
</dbReference>
<dbReference type="PANTHER" id="PTHR11659:SF0">
    <property type="entry name" value="GLUTAMYL-TRNA(GLN) AMIDOTRANSFERASE SUBUNIT B, MITOCHONDRIAL"/>
    <property type="match status" value="1"/>
</dbReference>
<dbReference type="Gene3D" id="1.10.10.410">
    <property type="match status" value="1"/>
</dbReference>
<dbReference type="PANTHER" id="PTHR11659">
    <property type="entry name" value="GLUTAMYL-TRNA GLN AMIDOTRANSFERASE SUBUNIT B MITOCHONDRIAL AND PROKARYOTIC PET112-RELATED"/>
    <property type="match status" value="1"/>
</dbReference>
<evidence type="ECO:0000256" key="2">
    <source>
        <dbReference type="ARBA" id="ARBA00022598"/>
    </source>
</evidence>
<name>A0A4V4M2N8_WALIC</name>
<comment type="function">
    <text evidence="7">Allows the formation of correctly charged Gln-tRNA(Gln) through the transamidation of misacylated Glu-tRNA(Gln) in the mitochondria. The reaction takes place in the presence of glutamine and ATP through an activated gamma-phospho-Glu-tRNA(Gln).</text>
</comment>
<dbReference type="InterPro" id="IPR003789">
    <property type="entry name" value="Asn/Gln_tRNA_amidoTrase-B-like"/>
</dbReference>
<dbReference type="EMBL" id="SPOF01000020">
    <property type="protein sequence ID" value="TIB12054.1"/>
    <property type="molecule type" value="Genomic_DNA"/>
</dbReference>
<comment type="catalytic activity">
    <reaction evidence="6 7">
        <text>L-glutamyl-tRNA(Gln) + L-glutamine + ATP + H2O = L-glutaminyl-tRNA(Gln) + L-glutamate + ADP + phosphate + H(+)</text>
        <dbReference type="Rhea" id="RHEA:17521"/>
        <dbReference type="Rhea" id="RHEA-COMP:9681"/>
        <dbReference type="Rhea" id="RHEA-COMP:9684"/>
        <dbReference type="ChEBI" id="CHEBI:15377"/>
        <dbReference type="ChEBI" id="CHEBI:15378"/>
        <dbReference type="ChEBI" id="CHEBI:29985"/>
        <dbReference type="ChEBI" id="CHEBI:30616"/>
        <dbReference type="ChEBI" id="CHEBI:43474"/>
        <dbReference type="ChEBI" id="CHEBI:58359"/>
        <dbReference type="ChEBI" id="CHEBI:78520"/>
        <dbReference type="ChEBI" id="CHEBI:78521"/>
        <dbReference type="ChEBI" id="CHEBI:456216"/>
    </reaction>
</comment>
<protein>
    <recommendedName>
        <fullName evidence="7">Glutamyl-tRNA(Gln) amidotransferase subunit B, mitochondrial</fullName>
        <shortName evidence="7">Glu-AdT subunit B</shortName>
        <ecNumber evidence="7">6.3.5.-</ecNumber>
    </recommendedName>
</protein>
<dbReference type="InterPro" id="IPR017958">
    <property type="entry name" value="Gln-tRNA_amidoTrfase_suB_CS"/>
</dbReference>
<dbReference type="InterPro" id="IPR006075">
    <property type="entry name" value="Asn/Gln-tRNA_Trfase_suB/E_cat"/>
</dbReference>
<dbReference type="EC" id="6.3.5.-" evidence="7"/>
<keyword evidence="2 7" id="KW-0436">Ligase</keyword>
<dbReference type="SUPFAM" id="SSF89095">
    <property type="entry name" value="GatB/YqeY motif"/>
    <property type="match status" value="1"/>
</dbReference>
<proteinExistence type="inferred from homology"/>
<evidence type="ECO:0000256" key="3">
    <source>
        <dbReference type="ARBA" id="ARBA00022741"/>
    </source>
</evidence>
<dbReference type="GO" id="GO:0050567">
    <property type="term" value="F:glutaminyl-tRNA synthase (glutamine-hydrolyzing) activity"/>
    <property type="evidence" value="ECO:0007669"/>
    <property type="project" value="UniProtKB-UniRule"/>
</dbReference>
<dbReference type="GO" id="GO:0070681">
    <property type="term" value="P:glutaminyl-tRNAGln biosynthesis via transamidation"/>
    <property type="evidence" value="ECO:0007669"/>
    <property type="project" value="UniProtKB-UniRule"/>
</dbReference>
<reference evidence="10 11" key="1">
    <citation type="submission" date="2019-03" db="EMBL/GenBank/DDBJ databases">
        <title>Sequencing 23 genomes of Wallemia ichthyophaga.</title>
        <authorList>
            <person name="Gostincar C."/>
        </authorList>
    </citation>
    <scope>NUCLEOTIDE SEQUENCE [LARGE SCALE GENOMIC DNA]</scope>
    <source>
        <strain evidence="10 11">EXF-8621</strain>
    </source>
</reference>
<dbReference type="InterPro" id="IPR004413">
    <property type="entry name" value="GatB"/>
</dbReference>
<dbReference type="GO" id="GO:0030956">
    <property type="term" value="C:glutamyl-tRNA(Gln) amidotransferase complex"/>
    <property type="evidence" value="ECO:0007669"/>
    <property type="project" value="UniProtKB-UniRule"/>
</dbReference>
<dbReference type="Pfam" id="PF02934">
    <property type="entry name" value="GatB_N"/>
    <property type="match status" value="1"/>
</dbReference>
<evidence type="ECO:0000313" key="11">
    <source>
        <dbReference type="Proteomes" id="UP000306954"/>
    </source>
</evidence>
<keyword evidence="4 7" id="KW-0067">ATP-binding</keyword>
<comment type="similarity">
    <text evidence="1 7">Belongs to the GatB/GatE family. GatB subfamily.</text>
</comment>
<evidence type="ECO:0000256" key="7">
    <source>
        <dbReference type="HAMAP-Rule" id="MF_03147"/>
    </source>
</evidence>
<gene>
    <name evidence="10" type="ORF">E3P90_02128</name>
</gene>
<dbReference type="InterPro" id="IPR017959">
    <property type="entry name" value="Asn/Gln-tRNA_amidoTrfase_suB/E"/>
</dbReference>
<dbReference type="InterPro" id="IPR018027">
    <property type="entry name" value="Asn/Gln_amidotransferase"/>
</dbReference>
<comment type="subcellular location">
    <subcellularLocation>
        <location evidence="7">Mitochondrion</location>
    </subcellularLocation>
</comment>
<dbReference type="Pfam" id="PF02637">
    <property type="entry name" value="GatB_Yqey"/>
    <property type="match status" value="1"/>
</dbReference>
<evidence type="ECO:0000256" key="5">
    <source>
        <dbReference type="ARBA" id="ARBA00022917"/>
    </source>
</evidence>